<evidence type="ECO:0000313" key="4">
    <source>
        <dbReference type="EMBL" id="CAH0382928.1"/>
    </source>
</evidence>
<feature type="binding site" evidence="1">
    <location>
        <position position="147"/>
    </location>
    <ligand>
        <name>Zn(2+)</name>
        <dbReference type="ChEBI" id="CHEBI:29105"/>
        <note>catalytic</note>
    </ligand>
</feature>
<dbReference type="InterPro" id="IPR034035">
    <property type="entry name" value="Astacin-like_dom"/>
</dbReference>
<keyword evidence="5" id="KW-1185">Reference proteome</keyword>
<keyword evidence="1 2" id="KW-0862">Zinc</keyword>
<feature type="signal peptide" evidence="2">
    <location>
        <begin position="1"/>
        <end position="23"/>
    </location>
</feature>
<dbReference type="InterPro" id="IPR006026">
    <property type="entry name" value="Peptidase_Metallo"/>
</dbReference>
<evidence type="ECO:0000259" key="3">
    <source>
        <dbReference type="PROSITE" id="PS51864"/>
    </source>
</evidence>
<keyword evidence="1 2" id="KW-0645">Protease</keyword>
<dbReference type="GO" id="GO:0006508">
    <property type="term" value="P:proteolysis"/>
    <property type="evidence" value="ECO:0007669"/>
    <property type="project" value="UniProtKB-KW"/>
</dbReference>
<dbReference type="GO" id="GO:0004222">
    <property type="term" value="F:metalloendopeptidase activity"/>
    <property type="evidence" value="ECO:0007669"/>
    <property type="project" value="UniProtKB-UniRule"/>
</dbReference>
<dbReference type="PRINTS" id="PR00480">
    <property type="entry name" value="ASTACIN"/>
</dbReference>
<dbReference type="InterPro" id="IPR024079">
    <property type="entry name" value="MetalloPept_cat_dom_sf"/>
</dbReference>
<gene>
    <name evidence="4" type="ORF">BEMITA_LOCUS2417</name>
</gene>
<keyword evidence="2" id="KW-0732">Signal</keyword>
<sequence>MTVSVRLMLVVAVAIHLLVLVKKSSQISRSPYVDDEYRTVRDRGPGARTKKLLNNPEKLWPKAAVIFRIDDDLNCPGSKICRTIIRAMKAWSDKTCIRFKQRSGEHDWVRIFHNETQFGCSADNGRQGGEQELSCGPGQWHHRILMHELGHVLTLKHDHQRPDRDKYVKVIDQNIKPGFENQFEIKDRSEFNILGLPYDRHSVMAYGASTFSKDGEKKTLKPTKLLGGGTLKRAEKISEGDAMKITDLYRCTGPQQKTSWPVDVFCDFKDDDCGFDWFRQGTWKWVPESEKGGHLISSSPSYRKPLPKRGNIYSINFHGLSPFDRDRGPMGCISFEYSFQYTTNGEISLSRIFRGLLSTTTPRKVGKSTPKGDICKYFLQLASGQRNGLSPTRSTFDLNSFHLIFNEVENFQLKDLLLKVDVDTPFDIRYKSHRLQNVRIWSHNDKNPNPAKYIRWYQDSVPANVQGPFRLEFYTSFGQRMKGDQGGERIVIIKNLAVKYSKCGGPGAEIYQERNPPPVFVQQRERGYDGSQPWFKLRSLGKSLNWLKVPSVSKSPSERFSRAVSPQSSFNSHV</sequence>
<evidence type="ECO:0000313" key="5">
    <source>
        <dbReference type="Proteomes" id="UP001152759"/>
    </source>
</evidence>
<dbReference type="AlphaFoldDB" id="A0A9N9ZZE5"/>
<proteinExistence type="predicted"/>
<dbReference type="PANTHER" id="PTHR10127">
    <property type="entry name" value="DISCOIDIN, CUB, EGF, LAMININ , AND ZINC METALLOPROTEASE DOMAIN CONTAINING"/>
    <property type="match status" value="1"/>
</dbReference>
<name>A0A9N9ZZE5_BEMTA</name>
<protein>
    <recommendedName>
        <fullName evidence="2">Metalloendopeptidase</fullName>
        <ecNumber evidence="2">3.4.24.-</ecNumber>
    </recommendedName>
</protein>
<accession>A0A9N9ZZE5</accession>
<dbReference type="Proteomes" id="UP001152759">
    <property type="component" value="Chromosome 10"/>
</dbReference>
<dbReference type="CDD" id="cd04280">
    <property type="entry name" value="ZnMc_astacin_like"/>
    <property type="match status" value="1"/>
</dbReference>
<comment type="caution">
    <text evidence="1">Lacks conserved residue(s) required for the propagation of feature annotation.</text>
</comment>
<dbReference type="SMART" id="SM00235">
    <property type="entry name" value="ZnMc"/>
    <property type="match status" value="1"/>
</dbReference>
<organism evidence="4 5">
    <name type="scientific">Bemisia tabaci</name>
    <name type="common">Sweetpotato whitefly</name>
    <name type="synonym">Aleurodes tabaci</name>
    <dbReference type="NCBI Taxonomy" id="7038"/>
    <lineage>
        <taxon>Eukaryota</taxon>
        <taxon>Metazoa</taxon>
        <taxon>Ecdysozoa</taxon>
        <taxon>Arthropoda</taxon>
        <taxon>Hexapoda</taxon>
        <taxon>Insecta</taxon>
        <taxon>Pterygota</taxon>
        <taxon>Neoptera</taxon>
        <taxon>Paraneoptera</taxon>
        <taxon>Hemiptera</taxon>
        <taxon>Sternorrhyncha</taxon>
        <taxon>Aleyrodoidea</taxon>
        <taxon>Aleyrodidae</taxon>
        <taxon>Aleyrodinae</taxon>
        <taxon>Bemisia</taxon>
    </lineage>
</organism>
<dbReference type="SUPFAM" id="SSF55486">
    <property type="entry name" value="Metalloproteases ('zincins'), catalytic domain"/>
    <property type="match status" value="1"/>
</dbReference>
<feature type="binding site" evidence="1">
    <location>
        <position position="157"/>
    </location>
    <ligand>
        <name>Zn(2+)</name>
        <dbReference type="ChEBI" id="CHEBI:29105"/>
        <note>catalytic</note>
    </ligand>
</feature>
<dbReference type="Gene3D" id="3.40.390.10">
    <property type="entry name" value="Collagenase (Catalytic Domain)"/>
    <property type="match status" value="1"/>
</dbReference>
<dbReference type="Pfam" id="PF01400">
    <property type="entry name" value="Astacin"/>
    <property type="match status" value="1"/>
</dbReference>
<evidence type="ECO:0000256" key="1">
    <source>
        <dbReference type="PROSITE-ProRule" id="PRU01211"/>
    </source>
</evidence>
<keyword evidence="1 2" id="KW-0479">Metal-binding</keyword>
<dbReference type="EC" id="3.4.24.-" evidence="2"/>
<comment type="cofactor">
    <cofactor evidence="1 2">
        <name>Zn(2+)</name>
        <dbReference type="ChEBI" id="CHEBI:29105"/>
    </cofactor>
    <text evidence="1 2">Binds 1 zinc ion per subunit.</text>
</comment>
<keyword evidence="1" id="KW-1015">Disulfide bond</keyword>
<dbReference type="PANTHER" id="PTHR10127:SF850">
    <property type="entry name" value="METALLOENDOPEPTIDASE"/>
    <property type="match status" value="1"/>
</dbReference>
<feature type="chain" id="PRO_5040530300" description="Metalloendopeptidase" evidence="2">
    <location>
        <begin position="24"/>
        <end position="574"/>
    </location>
</feature>
<dbReference type="InterPro" id="IPR001506">
    <property type="entry name" value="Peptidase_M12A"/>
</dbReference>
<dbReference type="PROSITE" id="PS51864">
    <property type="entry name" value="ASTACIN"/>
    <property type="match status" value="1"/>
</dbReference>
<dbReference type="GO" id="GO:0008270">
    <property type="term" value="F:zinc ion binding"/>
    <property type="evidence" value="ECO:0007669"/>
    <property type="project" value="UniProtKB-UniRule"/>
</dbReference>
<evidence type="ECO:0000256" key="2">
    <source>
        <dbReference type="RuleBase" id="RU361183"/>
    </source>
</evidence>
<feature type="binding site" evidence="1">
    <location>
        <position position="151"/>
    </location>
    <ligand>
        <name>Zn(2+)</name>
        <dbReference type="ChEBI" id="CHEBI:29105"/>
        <note>catalytic</note>
    </ligand>
</feature>
<reference evidence="4" key="1">
    <citation type="submission" date="2021-12" db="EMBL/GenBank/DDBJ databases">
        <authorList>
            <person name="King R."/>
        </authorList>
    </citation>
    <scope>NUCLEOTIDE SEQUENCE</scope>
</reference>
<feature type="active site" evidence="1">
    <location>
        <position position="148"/>
    </location>
</feature>
<feature type="disulfide bond" evidence="1">
    <location>
        <begin position="96"/>
        <end position="251"/>
    </location>
</feature>
<keyword evidence="1 2" id="KW-0378">Hydrolase</keyword>
<keyword evidence="1 2" id="KW-0482">Metalloprotease</keyword>
<dbReference type="EMBL" id="OU963871">
    <property type="protein sequence ID" value="CAH0382928.1"/>
    <property type="molecule type" value="Genomic_DNA"/>
</dbReference>
<feature type="domain" description="Peptidase M12A" evidence="3">
    <location>
        <begin position="47"/>
        <end position="252"/>
    </location>
</feature>